<reference evidence="2" key="1">
    <citation type="journal article" date="2019" name="Int. J. Syst. Evol. Microbiol.">
        <title>The Global Catalogue of Microorganisms (GCM) 10K type strain sequencing project: providing services to taxonomists for standard genome sequencing and annotation.</title>
        <authorList>
            <consortium name="The Broad Institute Genomics Platform"/>
            <consortium name="The Broad Institute Genome Sequencing Center for Infectious Disease"/>
            <person name="Wu L."/>
            <person name="Ma J."/>
        </authorList>
    </citation>
    <scope>NUCLEOTIDE SEQUENCE [LARGE SCALE GENOMIC DNA]</scope>
    <source>
        <strain evidence="2">JCM 11813</strain>
    </source>
</reference>
<accession>A0ABP4F051</accession>
<dbReference type="RefSeq" id="WP_343907170.1">
    <property type="nucleotide sequence ID" value="NZ_BAAAJE010000006.1"/>
</dbReference>
<evidence type="ECO:0000313" key="1">
    <source>
        <dbReference type="EMBL" id="GAA1138709.1"/>
    </source>
</evidence>
<evidence type="ECO:0000313" key="2">
    <source>
        <dbReference type="Proteomes" id="UP001499979"/>
    </source>
</evidence>
<name>A0ABP4F051_9ACTN</name>
<organism evidence="1 2">
    <name type="scientific">Nocardioides aquiterrae</name>
    <dbReference type="NCBI Taxonomy" id="203799"/>
    <lineage>
        <taxon>Bacteria</taxon>
        <taxon>Bacillati</taxon>
        <taxon>Actinomycetota</taxon>
        <taxon>Actinomycetes</taxon>
        <taxon>Propionibacteriales</taxon>
        <taxon>Nocardioidaceae</taxon>
        <taxon>Nocardioides</taxon>
    </lineage>
</organism>
<comment type="caution">
    <text evidence="1">The sequence shown here is derived from an EMBL/GenBank/DDBJ whole genome shotgun (WGS) entry which is preliminary data.</text>
</comment>
<keyword evidence="2" id="KW-1185">Reference proteome</keyword>
<dbReference type="Proteomes" id="UP001499979">
    <property type="component" value="Unassembled WGS sequence"/>
</dbReference>
<gene>
    <name evidence="1" type="ORF">GCM10009606_18090</name>
</gene>
<dbReference type="EMBL" id="BAAAJE010000006">
    <property type="protein sequence ID" value="GAA1138709.1"/>
    <property type="molecule type" value="Genomic_DNA"/>
</dbReference>
<proteinExistence type="predicted"/>
<protein>
    <submittedName>
        <fullName evidence="1">Uncharacterized protein</fullName>
    </submittedName>
</protein>
<sequence>MAVVETVRWRRPHIVADVLSDHVPDERPNRLVRCSCNGGQGLYDWPDWRLHVGHAVATALDEDAAHVAEHGCASEIPSSPAWCLCGVVDDRGDGTCGNCGRRIMTDDDEPTLPPEPQAPEPEYVDCTCGHPNADHTELGECPFPGCGCGALADAPAEGGGRS</sequence>